<evidence type="ECO:0000313" key="2">
    <source>
        <dbReference type="Proteomes" id="UP000069771"/>
    </source>
</evidence>
<dbReference type="EMBL" id="CP011391">
    <property type="protein sequence ID" value="AMK55283.1"/>
    <property type="molecule type" value="Genomic_DNA"/>
</dbReference>
<dbReference type="AlphaFoldDB" id="A0A140DXA6"/>
<proteinExistence type="predicted"/>
<reference evidence="1 2" key="1">
    <citation type="journal article" date="2016" name="Gut Pathog.">
        <title>Whole genome sequencing of "Faecalibaculum rodentium" ALO17, isolated from C57BL/6J laboratory mouse feces.</title>
        <authorList>
            <person name="Lim S."/>
            <person name="Chang D.H."/>
            <person name="Ahn S."/>
            <person name="Kim B.C."/>
        </authorList>
    </citation>
    <scope>NUCLEOTIDE SEQUENCE [LARGE SCALE GENOMIC DNA]</scope>
    <source>
        <strain evidence="1 2">Alo17</strain>
    </source>
</reference>
<evidence type="ECO:0000313" key="1">
    <source>
        <dbReference type="EMBL" id="AMK55283.1"/>
    </source>
</evidence>
<gene>
    <name evidence="1" type="ORF">AALO17_21490</name>
</gene>
<organism evidence="1 2">
    <name type="scientific">Faecalibaculum rodentium</name>
    <dbReference type="NCBI Taxonomy" id="1702221"/>
    <lineage>
        <taxon>Bacteria</taxon>
        <taxon>Bacillati</taxon>
        <taxon>Bacillota</taxon>
        <taxon>Erysipelotrichia</taxon>
        <taxon>Erysipelotrichales</taxon>
        <taxon>Erysipelotrichaceae</taxon>
        <taxon>Faecalibaculum</taxon>
    </lineage>
</organism>
<accession>A0A140DXA6</accession>
<keyword evidence="2" id="KW-1185">Reference proteome</keyword>
<dbReference type="STRING" id="1702221.AALO17_21490"/>
<name>A0A140DXA6_9FIRM</name>
<sequence>MAGVKTETEDSGLSPVQVTIRIGTGIYLHHKTLDRPNLFS</sequence>
<dbReference type="Proteomes" id="UP000069771">
    <property type="component" value="Chromosome"/>
</dbReference>
<protein>
    <submittedName>
        <fullName evidence="1">Uncharacterized protein</fullName>
    </submittedName>
</protein>
<dbReference type="KEGG" id="fro:AALO17_21490"/>